<name>A0AAW3YRV2_9GAMM</name>
<accession>A0AAW3YRV2</accession>
<dbReference type="EMBL" id="JACXBF010000170">
    <property type="protein sequence ID" value="MBD2800321.1"/>
    <property type="molecule type" value="Genomic_DNA"/>
</dbReference>
<reference evidence="1" key="1">
    <citation type="submission" date="2020-09" db="EMBL/GenBank/DDBJ databases">
        <authorList>
            <person name="Palma L."/>
            <person name="Caballero P."/>
            <person name="Berry C."/>
            <person name="Del Valle E."/>
        </authorList>
    </citation>
    <scope>NUCLEOTIDE SEQUENCE</scope>
    <source>
        <strain evidence="1">M</strain>
    </source>
</reference>
<protein>
    <submittedName>
        <fullName evidence="1">Uncharacterized protein</fullName>
    </submittedName>
</protein>
<gene>
    <name evidence="1" type="ORF">ID854_07590</name>
</gene>
<organism evidence="1">
    <name type="scientific">Xenorhabdus szentirmaii</name>
    <dbReference type="NCBI Taxonomy" id="290112"/>
    <lineage>
        <taxon>Bacteria</taxon>
        <taxon>Pseudomonadati</taxon>
        <taxon>Pseudomonadota</taxon>
        <taxon>Gammaproteobacteria</taxon>
        <taxon>Enterobacterales</taxon>
        <taxon>Morganellaceae</taxon>
        <taxon>Xenorhabdus</taxon>
    </lineage>
</organism>
<evidence type="ECO:0000313" key="1">
    <source>
        <dbReference type="EMBL" id="MBD2800321.1"/>
    </source>
</evidence>
<dbReference type="RefSeq" id="WP_323851412.1">
    <property type="nucleotide sequence ID" value="NZ_JACXBC010000082.1"/>
</dbReference>
<dbReference type="Proteomes" id="UP001193920">
    <property type="component" value="Unassembled WGS sequence"/>
</dbReference>
<dbReference type="AlphaFoldDB" id="A0AAW3YRV2"/>
<reference evidence="1" key="2">
    <citation type="journal article" date="2024" name="Toxins">
        <title>Genome Sequence Analysis of Native Xenorhabdus Strains Isolated from Entomopathogenic Nematodes in Argentina.</title>
        <authorList>
            <person name="Palma L."/>
            <person name="Frizzo L."/>
            <person name="Kaiser S."/>
            <person name="Berry C."/>
            <person name="Caballero P."/>
            <person name="Bode H.B."/>
            <person name="Del Valle E.E."/>
        </authorList>
    </citation>
    <scope>NUCLEOTIDE SEQUENCE</scope>
    <source>
        <strain evidence="1">M</strain>
    </source>
</reference>
<sequence>MTYDEQTLLMFKGLIAELPEESRKSYEQCIKVVRQLLTDYPNGEALIAIGIIGAEQQMQGRWGQG</sequence>
<proteinExistence type="predicted"/>
<comment type="caution">
    <text evidence="1">The sequence shown here is derived from an EMBL/GenBank/DDBJ whole genome shotgun (WGS) entry which is preliminary data.</text>
</comment>